<evidence type="ECO:0000313" key="1">
    <source>
        <dbReference type="EMBL" id="CDI02621.1"/>
    </source>
</evidence>
<name>W6M481_9GAMM</name>
<comment type="caution">
    <text evidence="1">The sequence shown here is derived from an EMBL/GenBank/DDBJ whole genome shotgun (WGS) entry which is preliminary data.</text>
</comment>
<protein>
    <submittedName>
        <fullName evidence="1">Uncharacterized protein</fullName>
    </submittedName>
</protein>
<reference evidence="1" key="1">
    <citation type="submission" date="2013-07" db="EMBL/GenBank/DDBJ databases">
        <authorList>
            <person name="McIlroy S."/>
        </authorList>
    </citation>
    <scope>NUCLEOTIDE SEQUENCE [LARGE SCALE GENOMIC DNA]</scope>
    <source>
        <strain evidence="1">Run_A_D11</strain>
    </source>
</reference>
<keyword evidence="2" id="KW-1185">Reference proteome</keyword>
<dbReference type="EMBL" id="CBTJ020000040">
    <property type="protein sequence ID" value="CDI02621.1"/>
    <property type="molecule type" value="Genomic_DNA"/>
</dbReference>
<sequence>MYFTSTVSFCQAYRKLIAPKPLSGMIRIQKKLARHLDFRLWADALLSYGYQGFGTPLALIGLPSSQ</sequence>
<evidence type="ECO:0000313" key="2">
    <source>
        <dbReference type="Proteomes" id="UP000035760"/>
    </source>
</evidence>
<proteinExistence type="predicted"/>
<dbReference type="Proteomes" id="UP000035760">
    <property type="component" value="Unassembled WGS sequence"/>
</dbReference>
<reference evidence="1" key="2">
    <citation type="submission" date="2014-03" db="EMBL/GenBank/DDBJ databases">
        <title>Candidatus Competibacter-lineage genomes retrieved from metagenomes reveal functional metabolic diversity.</title>
        <authorList>
            <person name="McIlroy S.J."/>
            <person name="Albertsen M."/>
            <person name="Andresen E.K."/>
            <person name="Saunders A.M."/>
            <person name="Kristiansen R."/>
            <person name="Stokholm-Bjerregaard M."/>
            <person name="Nielsen K.L."/>
            <person name="Nielsen P.H."/>
        </authorList>
    </citation>
    <scope>NUCLEOTIDE SEQUENCE</scope>
    <source>
        <strain evidence="1">Run_A_D11</strain>
    </source>
</reference>
<accession>W6M481</accession>
<gene>
    <name evidence="1" type="ORF">BN873_330098</name>
</gene>
<organism evidence="1 2">
    <name type="scientific">Candidatus Competibacter denitrificans Run_A_D11</name>
    <dbReference type="NCBI Taxonomy" id="1400863"/>
    <lineage>
        <taxon>Bacteria</taxon>
        <taxon>Pseudomonadati</taxon>
        <taxon>Pseudomonadota</taxon>
        <taxon>Gammaproteobacteria</taxon>
        <taxon>Candidatus Competibacteraceae</taxon>
        <taxon>Candidatus Competibacter</taxon>
    </lineage>
</organism>
<dbReference type="STRING" id="1400863.BN873_330098"/>
<dbReference type="AlphaFoldDB" id="W6M481"/>